<keyword evidence="10" id="KW-0539">Nucleus</keyword>
<dbReference type="SMART" id="SM00297">
    <property type="entry name" value="BROMO"/>
    <property type="match status" value="1"/>
</dbReference>
<dbReference type="OrthoDB" id="1937912at2759"/>
<dbReference type="GO" id="GO:0036408">
    <property type="term" value="F:histone H3K14 acetyltransferase activity"/>
    <property type="evidence" value="ECO:0007669"/>
    <property type="project" value="EnsemblFungi"/>
</dbReference>
<keyword evidence="6" id="KW-0805">Transcription regulation</keyword>
<dbReference type="GO" id="GO:0140671">
    <property type="term" value="C:ADA complex"/>
    <property type="evidence" value="ECO:0007669"/>
    <property type="project" value="EnsemblFungi"/>
</dbReference>
<dbReference type="InterPro" id="IPR037800">
    <property type="entry name" value="GCN5"/>
</dbReference>
<evidence type="ECO:0000259" key="14">
    <source>
        <dbReference type="PROSITE" id="PS50014"/>
    </source>
</evidence>
<dbReference type="GO" id="GO:0000124">
    <property type="term" value="C:SAGA complex"/>
    <property type="evidence" value="ECO:0007669"/>
    <property type="project" value="EnsemblFungi"/>
</dbReference>
<dbReference type="GO" id="GO:0003712">
    <property type="term" value="F:transcription coregulator activity"/>
    <property type="evidence" value="ECO:0007669"/>
    <property type="project" value="EnsemblFungi"/>
</dbReference>
<dbReference type="PROSITE" id="PS51186">
    <property type="entry name" value="GNAT"/>
    <property type="match status" value="1"/>
</dbReference>
<evidence type="ECO:0000256" key="5">
    <source>
        <dbReference type="ARBA" id="ARBA00022853"/>
    </source>
</evidence>
<reference evidence="16 17" key="1">
    <citation type="submission" date="2016-07" db="EMBL/GenBank/DDBJ databases">
        <title>Pervasive Adenine N6-methylation of Active Genes in Fungi.</title>
        <authorList>
            <consortium name="DOE Joint Genome Institute"/>
            <person name="Mondo S.J."/>
            <person name="Dannebaum R.O."/>
            <person name="Kuo R.C."/>
            <person name="Labutti K."/>
            <person name="Haridas S."/>
            <person name="Kuo A."/>
            <person name="Salamov A."/>
            <person name="Ahrendt S.R."/>
            <person name="Lipzen A."/>
            <person name="Sullivan W."/>
            <person name="Andreopoulos W.B."/>
            <person name="Clum A."/>
            <person name="Lindquist E."/>
            <person name="Daum C."/>
            <person name="Ramamoorthy G.K."/>
            <person name="Gryganskyi A."/>
            <person name="Culley D."/>
            <person name="Magnuson J.K."/>
            <person name="James T.Y."/>
            <person name="O'Malley M.A."/>
            <person name="Stajich J.E."/>
            <person name="Spatafora J.W."/>
            <person name="Visel A."/>
            <person name="Grigoriev I.V."/>
        </authorList>
    </citation>
    <scope>NUCLEOTIDE SEQUENCE [LARGE SCALE GENOMIC DNA]</scope>
    <source>
        <strain evidence="16 17">JEL800</strain>
    </source>
</reference>
<dbReference type="EMBL" id="MCGO01000005">
    <property type="protein sequence ID" value="ORY51599.1"/>
    <property type="molecule type" value="Genomic_DNA"/>
</dbReference>
<keyword evidence="17" id="KW-1185">Reference proteome</keyword>
<evidence type="ECO:0000256" key="6">
    <source>
        <dbReference type="ARBA" id="ARBA00023015"/>
    </source>
</evidence>
<dbReference type="EC" id="2.3.1.48" evidence="3"/>
<dbReference type="InterPro" id="IPR001487">
    <property type="entry name" value="Bromodomain"/>
</dbReference>
<dbReference type="GO" id="GO:0010515">
    <property type="term" value="P:negative regulation of induction of conjugation with cellular fusion"/>
    <property type="evidence" value="ECO:0007669"/>
    <property type="project" value="EnsemblFungi"/>
</dbReference>
<comment type="caution">
    <text evidence="16">The sequence shown here is derived from an EMBL/GenBank/DDBJ whole genome shotgun (WGS) entry which is preliminary data.</text>
</comment>
<sequence length="400" mass="45012">MQSTESLPPPLPLPPALNLSLPLPPPPPPSIDTSAQQTAQPPPPSPKKKKTAADEEREGKIIFRTVAPDGSDESMILLTGLKNIYQKQLPNMPKEYIARLVFDRNHLAMALIKPPLKVVAGITYRAFLDRRFAEIVFCAVSSTEQVRGYGALLMNHVKDYVISALGVQYFLTYADNFAIGYFKKQGFTTDITLDKSVWVGYIKDYEGGTLMQWTVIPKVVYLRASDIIEAQRKAVRDKIRATAEQEPRTHSGERAFGDQVSIPAENIPGMAEIGWTQDMLRRLGENKAAKMHGPLYGPLKIVVEEMRQNANAWPFVEPVSGVADYYDIIKEPMDISTLGALVENDEYQTVDHFVKDASKIFHNCKIYNEEGTNYVKCAIKLEKWFKERIKTLKADLLYAF</sequence>
<evidence type="ECO:0000256" key="2">
    <source>
        <dbReference type="ARBA" id="ARBA00008607"/>
    </source>
</evidence>
<dbReference type="GO" id="GO:0045815">
    <property type="term" value="P:transcription initiation-coupled chromatin remodeling"/>
    <property type="evidence" value="ECO:0007669"/>
    <property type="project" value="EnsemblFungi"/>
</dbReference>
<evidence type="ECO:0000256" key="10">
    <source>
        <dbReference type="ARBA" id="ARBA00023242"/>
    </source>
</evidence>
<comment type="similarity">
    <text evidence="2">Belongs to the acetyltransferase family. GCN5 subfamily.</text>
</comment>
<evidence type="ECO:0000256" key="7">
    <source>
        <dbReference type="ARBA" id="ARBA00023117"/>
    </source>
</evidence>
<dbReference type="GO" id="GO:0043992">
    <property type="term" value="F:histone H3K9 acetyltransferase activity"/>
    <property type="evidence" value="ECO:0007669"/>
    <property type="project" value="EnsemblFungi"/>
</dbReference>
<dbReference type="PROSITE" id="PS00633">
    <property type="entry name" value="BROMODOMAIN_1"/>
    <property type="match status" value="1"/>
</dbReference>
<proteinExistence type="inferred from homology"/>
<keyword evidence="4 16" id="KW-0808">Transferase</keyword>
<dbReference type="SUPFAM" id="SSF47370">
    <property type="entry name" value="Bromodomain"/>
    <property type="match status" value="1"/>
</dbReference>
<dbReference type="PANTHER" id="PTHR45750">
    <property type="entry name" value="GH11602P"/>
    <property type="match status" value="1"/>
</dbReference>
<evidence type="ECO:0000256" key="4">
    <source>
        <dbReference type="ARBA" id="ARBA00022679"/>
    </source>
</evidence>
<gene>
    <name evidence="16" type="ORF">BCR33DRAFT_694382</name>
</gene>
<evidence type="ECO:0000256" key="8">
    <source>
        <dbReference type="ARBA" id="ARBA00023159"/>
    </source>
</evidence>
<dbReference type="Gene3D" id="3.40.630.30">
    <property type="match status" value="1"/>
</dbReference>
<dbReference type="GO" id="GO:0140068">
    <property type="term" value="F:histone crotonyltransferase activity"/>
    <property type="evidence" value="ECO:0007669"/>
    <property type="project" value="EnsemblFungi"/>
</dbReference>
<dbReference type="GO" id="GO:0005634">
    <property type="term" value="C:nucleus"/>
    <property type="evidence" value="ECO:0007669"/>
    <property type="project" value="UniProtKB-SubCell"/>
</dbReference>
<evidence type="ECO:0000256" key="12">
    <source>
        <dbReference type="PROSITE-ProRule" id="PRU00035"/>
    </source>
</evidence>
<evidence type="ECO:0000256" key="11">
    <source>
        <dbReference type="ARBA" id="ARBA00023315"/>
    </source>
</evidence>
<dbReference type="GO" id="GO:0043993">
    <property type="term" value="F:histone H3K18 acetyltransferase activity"/>
    <property type="evidence" value="ECO:0007669"/>
    <property type="project" value="EnsemblFungi"/>
</dbReference>
<dbReference type="GO" id="GO:0140011">
    <property type="term" value="F:histone H4K12ac reader activity"/>
    <property type="evidence" value="ECO:0007669"/>
    <property type="project" value="EnsemblFungi"/>
</dbReference>
<keyword evidence="8" id="KW-0010">Activator</keyword>
<dbReference type="PROSITE" id="PS50014">
    <property type="entry name" value="BROMODOMAIN_2"/>
    <property type="match status" value="1"/>
</dbReference>
<evidence type="ECO:0000256" key="3">
    <source>
        <dbReference type="ARBA" id="ARBA00013184"/>
    </source>
</evidence>
<dbReference type="InterPro" id="IPR000182">
    <property type="entry name" value="GNAT_dom"/>
</dbReference>
<evidence type="ECO:0000313" key="16">
    <source>
        <dbReference type="EMBL" id="ORY51599.1"/>
    </source>
</evidence>
<dbReference type="GO" id="GO:0140046">
    <property type="term" value="F:histone H4K16ac reader activity"/>
    <property type="evidence" value="ECO:0007669"/>
    <property type="project" value="EnsemblFungi"/>
</dbReference>
<dbReference type="PANTHER" id="PTHR45750:SF3">
    <property type="entry name" value="HISTONE ACETYLTRANSFERASE"/>
    <property type="match status" value="1"/>
</dbReference>
<dbReference type="PRINTS" id="PR00503">
    <property type="entry name" value="BROMODOMAIN"/>
</dbReference>
<feature type="domain" description="Bromo" evidence="14">
    <location>
        <begin position="307"/>
        <end position="375"/>
    </location>
</feature>
<evidence type="ECO:0000256" key="9">
    <source>
        <dbReference type="ARBA" id="ARBA00023163"/>
    </source>
</evidence>
<dbReference type="Proteomes" id="UP000193642">
    <property type="component" value="Unassembled WGS sequence"/>
</dbReference>
<evidence type="ECO:0000259" key="15">
    <source>
        <dbReference type="PROSITE" id="PS51186"/>
    </source>
</evidence>
<evidence type="ECO:0000313" key="17">
    <source>
        <dbReference type="Proteomes" id="UP000193642"/>
    </source>
</evidence>
<dbReference type="SUPFAM" id="SSF55729">
    <property type="entry name" value="Acyl-CoA N-acyltransferases (Nat)"/>
    <property type="match status" value="1"/>
</dbReference>
<dbReference type="Pfam" id="PF00439">
    <property type="entry name" value="Bromodomain"/>
    <property type="match status" value="1"/>
</dbReference>
<dbReference type="GO" id="GO:0140129">
    <property type="term" value="F:histone H3K56ac reader activity"/>
    <property type="evidence" value="ECO:0007669"/>
    <property type="project" value="EnsemblFungi"/>
</dbReference>
<keyword evidence="11 16" id="KW-0012">Acyltransferase</keyword>
<dbReference type="GO" id="GO:0005829">
    <property type="term" value="C:cytosol"/>
    <property type="evidence" value="ECO:0007669"/>
    <property type="project" value="EnsemblFungi"/>
</dbReference>
<dbReference type="Pfam" id="PF00583">
    <property type="entry name" value="Acetyltransf_1"/>
    <property type="match status" value="1"/>
</dbReference>
<name>A0A1Y2CX40_9FUNG</name>
<protein>
    <recommendedName>
        <fullName evidence="3">histone acetyltransferase</fullName>
        <ecNumber evidence="3">2.3.1.48</ecNumber>
    </recommendedName>
</protein>
<keyword evidence="9" id="KW-0804">Transcription</keyword>
<keyword evidence="7 12" id="KW-0103">Bromodomain</keyword>
<feature type="domain" description="N-acetyltransferase" evidence="15">
    <location>
        <begin position="61"/>
        <end position="216"/>
    </location>
</feature>
<feature type="region of interest" description="Disordered" evidence="13">
    <location>
        <begin position="1"/>
        <end position="58"/>
    </location>
</feature>
<keyword evidence="5" id="KW-0156">Chromatin regulator</keyword>
<dbReference type="STRING" id="329046.A0A1Y2CX40"/>
<dbReference type="GO" id="GO:0000775">
    <property type="term" value="C:chromosome, centromeric region"/>
    <property type="evidence" value="ECO:0007669"/>
    <property type="project" value="EnsemblFungi"/>
</dbReference>
<comment type="subcellular location">
    <subcellularLocation>
        <location evidence="1">Nucleus</location>
    </subcellularLocation>
</comment>
<accession>A0A1Y2CX40</accession>
<evidence type="ECO:0000256" key="1">
    <source>
        <dbReference type="ARBA" id="ARBA00004123"/>
    </source>
</evidence>
<dbReference type="InterPro" id="IPR018359">
    <property type="entry name" value="Bromodomain_CS"/>
</dbReference>
<dbReference type="InterPro" id="IPR016181">
    <property type="entry name" value="Acyl_CoA_acyltransferase"/>
</dbReference>
<dbReference type="GO" id="GO:0032968">
    <property type="term" value="P:positive regulation of transcription elongation by RNA polymerase II"/>
    <property type="evidence" value="ECO:0007669"/>
    <property type="project" value="EnsemblFungi"/>
</dbReference>
<dbReference type="Gene3D" id="1.20.920.10">
    <property type="entry name" value="Bromodomain-like"/>
    <property type="match status" value="1"/>
</dbReference>
<organism evidence="16 17">
    <name type="scientific">Rhizoclosmatium globosum</name>
    <dbReference type="NCBI Taxonomy" id="329046"/>
    <lineage>
        <taxon>Eukaryota</taxon>
        <taxon>Fungi</taxon>
        <taxon>Fungi incertae sedis</taxon>
        <taxon>Chytridiomycota</taxon>
        <taxon>Chytridiomycota incertae sedis</taxon>
        <taxon>Chytridiomycetes</taxon>
        <taxon>Chytridiales</taxon>
        <taxon>Chytriomycetaceae</taxon>
        <taxon>Rhizoclosmatium</taxon>
    </lineage>
</organism>
<dbReference type="GO" id="GO:0046695">
    <property type="term" value="C:SLIK (SAGA-like) complex"/>
    <property type="evidence" value="ECO:0007669"/>
    <property type="project" value="EnsemblFungi"/>
</dbReference>
<evidence type="ECO:0000256" key="13">
    <source>
        <dbReference type="SAM" id="MobiDB-lite"/>
    </source>
</evidence>
<dbReference type="AlphaFoldDB" id="A0A1Y2CX40"/>
<dbReference type="InterPro" id="IPR036427">
    <property type="entry name" value="Bromodomain-like_sf"/>
</dbReference>